<feature type="domain" description="CwlT-like lysozyme" evidence="2">
    <location>
        <begin position="64"/>
        <end position="217"/>
    </location>
</feature>
<sequence>MRLYTVLHQGATEVKPLKKKKSGCLAGAGCLSFFVFVPLIIFFAISGLEQLKWLPLDTESNILERLKDYKPLVEEELDEQDLSQYTALLLGMMYQESKGRGGDPMQSSESLGMKRNEIDDPKASIKQGVRHFTAMYQKGQKKGVDIETIIQSYNMGSGYIDYVSKHGGKHSEKLAKAFSEEQVKKNPDLYNCGGDTNNFRYPYCYGDYSYTEKVMERTKKVEEHIEGLTLEH</sequence>
<dbReference type="EMBL" id="JARAFO010000057">
    <property type="protein sequence ID" value="MDE1453632.1"/>
    <property type="molecule type" value="Genomic_DNA"/>
</dbReference>
<dbReference type="Proteomes" id="UP001216709">
    <property type="component" value="Unassembled WGS sequence"/>
</dbReference>
<evidence type="ECO:0000259" key="2">
    <source>
        <dbReference type="Pfam" id="PF13702"/>
    </source>
</evidence>
<comment type="caution">
    <text evidence="3">The sequence shown here is derived from an EMBL/GenBank/DDBJ whole genome shotgun (WGS) entry which is preliminary data.</text>
</comment>
<dbReference type="InterPro" id="IPR023346">
    <property type="entry name" value="Lysozyme-like_dom_sf"/>
</dbReference>
<accession>A0AAW6KEJ8</accession>
<dbReference type="CDD" id="cd16891">
    <property type="entry name" value="CwlT-like"/>
    <property type="match status" value="1"/>
</dbReference>
<gene>
    <name evidence="3" type="ORF">PVN32_15790</name>
</gene>
<keyword evidence="1" id="KW-0472">Membrane</keyword>
<proteinExistence type="predicted"/>
<feature type="transmembrane region" description="Helical" evidence="1">
    <location>
        <begin position="24"/>
        <end position="45"/>
    </location>
</feature>
<dbReference type="InterPro" id="IPR047194">
    <property type="entry name" value="CwlT-like_lysozyme"/>
</dbReference>
<dbReference type="SUPFAM" id="SSF53955">
    <property type="entry name" value="Lysozyme-like"/>
    <property type="match status" value="1"/>
</dbReference>
<evidence type="ECO:0000313" key="4">
    <source>
        <dbReference type="Proteomes" id="UP001216709"/>
    </source>
</evidence>
<dbReference type="GO" id="GO:0016052">
    <property type="term" value="P:carbohydrate catabolic process"/>
    <property type="evidence" value="ECO:0007669"/>
    <property type="project" value="TreeGrafter"/>
</dbReference>
<name>A0AAW6KEJ8_9BACI</name>
<organism evidence="3 4">
    <name type="scientific">Bacillus paralicheniformis</name>
    <dbReference type="NCBI Taxonomy" id="1648923"/>
    <lineage>
        <taxon>Bacteria</taxon>
        <taxon>Bacillati</taxon>
        <taxon>Bacillota</taxon>
        <taxon>Bacilli</taxon>
        <taxon>Bacillales</taxon>
        <taxon>Bacillaceae</taxon>
        <taxon>Bacillus</taxon>
    </lineage>
</organism>
<evidence type="ECO:0000256" key="1">
    <source>
        <dbReference type="SAM" id="Phobius"/>
    </source>
</evidence>
<dbReference type="PANTHER" id="PTHR34135">
    <property type="entry name" value="LYSOZYME"/>
    <property type="match status" value="1"/>
</dbReference>
<evidence type="ECO:0000313" key="3">
    <source>
        <dbReference type="EMBL" id="MDE1453632.1"/>
    </source>
</evidence>
<dbReference type="AlphaFoldDB" id="A0AAW6KEJ8"/>
<keyword evidence="1" id="KW-0812">Transmembrane</keyword>
<protein>
    <submittedName>
        <fullName evidence="3">Lysozyme family protein</fullName>
    </submittedName>
</protein>
<keyword evidence="1" id="KW-1133">Transmembrane helix</keyword>
<dbReference type="Gene3D" id="1.10.530.10">
    <property type="match status" value="1"/>
</dbReference>
<dbReference type="PANTHER" id="PTHR34135:SF3">
    <property type="entry name" value="PNEUMOCOCCAL VACCINE ANTIGEN A"/>
    <property type="match status" value="1"/>
</dbReference>
<dbReference type="Pfam" id="PF13702">
    <property type="entry name" value="Lysozyme_like"/>
    <property type="match status" value="1"/>
</dbReference>
<reference evidence="3" key="1">
    <citation type="submission" date="2022-12" db="EMBL/GenBank/DDBJ databases">
        <title>Draft Genome Sequences of Bacillus licheniformis and Bacillus paralicheniformis strains isolated from Irish skim milk powders.</title>
        <authorList>
            <person name="Lourenco A."/>
            <person name="Li F."/>
            <person name="Geraldine D."/>
            <person name="Tobin J.T."/>
            <person name="Butler F."/>
            <person name="Jordan K."/>
            <person name="Obrien T."/>
        </authorList>
    </citation>
    <scope>NUCLEOTIDE SEQUENCE</scope>
    <source>
        <strain evidence="3">3370</strain>
    </source>
</reference>